<dbReference type="STRING" id="360807.ERS852392_01757"/>
<dbReference type="PANTHER" id="PTHR11124">
    <property type="entry name" value="VACUOLAR SORTING PROTEIN VPS29"/>
    <property type="match status" value="1"/>
</dbReference>
<keyword evidence="5" id="KW-1185">Reference proteome</keyword>
<dbReference type="InterPro" id="IPR000979">
    <property type="entry name" value="Phosphodiesterase_MJ0936/Vps29"/>
</dbReference>
<dbReference type="SUPFAM" id="SSF56300">
    <property type="entry name" value="Metallo-dependent phosphatases"/>
    <property type="match status" value="1"/>
</dbReference>
<evidence type="ECO:0000256" key="1">
    <source>
        <dbReference type="ARBA" id="ARBA00008950"/>
    </source>
</evidence>
<dbReference type="Pfam" id="PF12850">
    <property type="entry name" value="Metallophos_2"/>
    <property type="match status" value="1"/>
</dbReference>
<evidence type="ECO:0000313" key="5">
    <source>
        <dbReference type="Proteomes" id="UP000049828"/>
    </source>
</evidence>
<dbReference type="Gene3D" id="3.60.21.10">
    <property type="match status" value="1"/>
</dbReference>
<dbReference type="InterPro" id="IPR024654">
    <property type="entry name" value="Calcineurin-like_PHP_lpxH"/>
</dbReference>
<organism evidence="4 5">
    <name type="scientific">Roseburia inulinivorans</name>
    <dbReference type="NCBI Taxonomy" id="360807"/>
    <lineage>
        <taxon>Bacteria</taxon>
        <taxon>Bacillati</taxon>
        <taxon>Bacillota</taxon>
        <taxon>Clostridia</taxon>
        <taxon>Lachnospirales</taxon>
        <taxon>Lachnospiraceae</taxon>
        <taxon>Roseburia</taxon>
    </lineage>
</organism>
<evidence type="ECO:0000259" key="3">
    <source>
        <dbReference type="Pfam" id="PF12850"/>
    </source>
</evidence>
<comment type="similarity">
    <text evidence="1 2">Belongs to the metallophosphoesterase superfamily. YfcE family.</text>
</comment>
<dbReference type="OrthoDB" id="9800565at2"/>
<accession>A0A0M6WRE1</accession>
<name>A0A0M6WRE1_9FIRM</name>
<dbReference type="EMBL" id="CVRS01000079">
    <property type="protein sequence ID" value="CRL39705.1"/>
    <property type="molecule type" value="Genomic_DNA"/>
</dbReference>
<keyword evidence="2" id="KW-0479">Metal-binding</keyword>
<dbReference type="NCBIfam" id="TIGR00040">
    <property type="entry name" value="yfcE"/>
    <property type="match status" value="1"/>
</dbReference>
<gene>
    <name evidence="4" type="ORF">RIL183_25611</name>
</gene>
<reference evidence="5" key="1">
    <citation type="submission" date="2015-05" db="EMBL/GenBank/DDBJ databases">
        <authorList>
            <consortium name="Pathogen Informatics"/>
        </authorList>
    </citation>
    <scope>NUCLEOTIDE SEQUENCE [LARGE SCALE GENOMIC DNA]</scope>
    <source>
        <strain evidence="5">L1-83</strain>
    </source>
</reference>
<dbReference type="InterPro" id="IPR029052">
    <property type="entry name" value="Metallo-depent_PP-like"/>
</dbReference>
<proteinExistence type="inferred from homology"/>
<evidence type="ECO:0000313" key="4">
    <source>
        <dbReference type="EMBL" id="CRL39705.1"/>
    </source>
</evidence>
<dbReference type="EC" id="3.1.4.-" evidence="2"/>
<dbReference type="GO" id="GO:0016787">
    <property type="term" value="F:hydrolase activity"/>
    <property type="evidence" value="ECO:0007669"/>
    <property type="project" value="UniProtKB-UniRule"/>
</dbReference>
<dbReference type="AlphaFoldDB" id="A0A0M6WRE1"/>
<comment type="cofactor">
    <cofactor evidence="2">
        <name>a divalent metal cation</name>
        <dbReference type="ChEBI" id="CHEBI:60240"/>
    </cofactor>
</comment>
<sequence length="159" mass="18282">MKILIISDTHRKHDNLLKVLERECPVDLLIHLGDAEGYEDYIAEQAGCPMEVVAGNNDFFSSLPREKELQIGKYKVLITHGHYYYVNTGIEDIEREAEGRGFDIVMFGHTHRPIIDYHKDVIALNPGSLSYPRQEGKRPSYIIMDLDKKGEATFEIEYL</sequence>
<dbReference type="RefSeq" id="WP_055039855.1">
    <property type="nucleotide sequence ID" value="NZ_CVRS01000079.1"/>
</dbReference>
<evidence type="ECO:0000256" key="2">
    <source>
        <dbReference type="RuleBase" id="RU362039"/>
    </source>
</evidence>
<dbReference type="Proteomes" id="UP000049828">
    <property type="component" value="Unassembled WGS sequence"/>
</dbReference>
<feature type="domain" description="Calcineurin-like phosphoesterase" evidence="3">
    <location>
        <begin position="1"/>
        <end position="148"/>
    </location>
</feature>
<protein>
    <recommendedName>
        <fullName evidence="2">Phosphoesterase</fullName>
        <ecNumber evidence="2">3.1.4.-</ecNumber>
    </recommendedName>
</protein>
<dbReference type="GO" id="GO:0046872">
    <property type="term" value="F:metal ion binding"/>
    <property type="evidence" value="ECO:0007669"/>
    <property type="project" value="UniProtKB-KW"/>
</dbReference>